<dbReference type="RefSeq" id="WP_147150270.1">
    <property type="nucleotide sequence ID" value="NZ_BKAJ01000057.1"/>
</dbReference>
<protein>
    <submittedName>
        <fullName evidence="1">Type VI secretion system protein ImpG</fullName>
    </submittedName>
</protein>
<organism evidence="1 2">
    <name type="scientific">Reyranella soli</name>
    <dbReference type="NCBI Taxonomy" id="1230389"/>
    <lineage>
        <taxon>Bacteria</taxon>
        <taxon>Pseudomonadati</taxon>
        <taxon>Pseudomonadota</taxon>
        <taxon>Alphaproteobacteria</taxon>
        <taxon>Hyphomicrobiales</taxon>
        <taxon>Reyranellaceae</taxon>
        <taxon>Reyranella</taxon>
    </lineage>
</organism>
<gene>
    <name evidence="1" type="primary">impG</name>
    <name evidence="1" type="ORF">RSO01_33660</name>
</gene>
<dbReference type="AlphaFoldDB" id="A0A512NB74"/>
<evidence type="ECO:0000313" key="1">
    <source>
        <dbReference type="EMBL" id="GEP56200.1"/>
    </source>
</evidence>
<dbReference type="PANTHER" id="PTHR35370">
    <property type="entry name" value="CYTOPLASMIC PROTEIN-RELATED-RELATED"/>
    <property type="match status" value="1"/>
</dbReference>
<proteinExistence type="predicted"/>
<comment type="caution">
    <text evidence="1">The sequence shown here is derived from an EMBL/GenBank/DDBJ whole genome shotgun (WGS) entry which is preliminary data.</text>
</comment>
<reference evidence="1 2" key="1">
    <citation type="submission" date="2019-07" db="EMBL/GenBank/DDBJ databases">
        <title>Whole genome shotgun sequence of Reyranella soli NBRC 108950.</title>
        <authorList>
            <person name="Hosoyama A."/>
            <person name="Uohara A."/>
            <person name="Ohji S."/>
            <person name="Ichikawa N."/>
        </authorList>
    </citation>
    <scope>NUCLEOTIDE SEQUENCE [LARGE SCALE GENOMIC DNA]</scope>
    <source>
        <strain evidence="1 2">NBRC 108950</strain>
    </source>
</reference>
<dbReference type="PIRSF" id="PIRSF028304">
    <property type="entry name" value="UCP028304"/>
    <property type="match status" value="1"/>
</dbReference>
<dbReference type="Proteomes" id="UP000321058">
    <property type="component" value="Unassembled WGS sequence"/>
</dbReference>
<accession>A0A512NB74</accession>
<dbReference type="Pfam" id="PF05947">
    <property type="entry name" value="T6SS_TssF"/>
    <property type="match status" value="1"/>
</dbReference>
<dbReference type="NCBIfam" id="TIGR03359">
    <property type="entry name" value="VI_chp_6"/>
    <property type="match status" value="1"/>
</dbReference>
<dbReference type="PANTHER" id="PTHR35370:SF1">
    <property type="entry name" value="TYPE VI SECRETION SYSTEM COMPONENT TSSF1"/>
    <property type="match status" value="1"/>
</dbReference>
<evidence type="ECO:0000313" key="2">
    <source>
        <dbReference type="Proteomes" id="UP000321058"/>
    </source>
</evidence>
<keyword evidence="2" id="KW-1185">Reference proteome</keyword>
<dbReference type="InterPro" id="IPR010272">
    <property type="entry name" value="T6SS_TssF"/>
</dbReference>
<name>A0A512NB74_9HYPH</name>
<sequence>MASDSLLAFFNRELEALRVLAGEFAERHPKIAGRLRLTKDTIDDPHVSRLLEGVAFLGARVQHRLDDEFPELTDGLLSVLYPHYLAPMPSVAITRFAANPDLPGPAHLPSGLAIEAEPVGGETCQFRTAYPLTLWPVEIDAVRLSGMPLAAPPNPTATEAVACLRISLRCINPTMTFTQLGLDRLRVFLTGEHGSRLLELLMAHTVSIALADDLSDAHPVILPPDTLQAVGFAPEEALFPWPARSFSGFRLLSEYFAAREKFQFIDICRLDAKTLVSAGNKMDIFVYLDRAIPDLERAVQANSLALGCTPIVNLFSQRCEPISLDHTSIEYRIEPDVRRPASVEVWAVERVRESLPNGEFRTWQPFHRLTRRHADDAAEASIAGFYGTARRDTTGDFRGTEVYLLPHDAGFDPERESSGVLSVDALCCNRDLPAALPFGGGRPTLRLVEGAAAVTGLSCLTAPTPTLRMPVRERGFWRLISHLSLGHLSVVGGETAADALREVLRLYDCRESTESRTAIRALLNVTSRPGTARIPGLRGPGARSGGFCRGLDVTLTFDDQAWTTGGLYVLASVLDRFLALHATVNSFVRTQAVLRGRPGVAASWPARAGSQVLL</sequence>
<dbReference type="OrthoDB" id="9763676at2"/>
<dbReference type="EMBL" id="BKAJ01000057">
    <property type="protein sequence ID" value="GEP56200.1"/>
    <property type="molecule type" value="Genomic_DNA"/>
</dbReference>